<dbReference type="EMBL" id="JASSZA010000002">
    <property type="protein sequence ID" value="KAK2117143.1"/>
    <property type="molecule type" value="Genomic_DNA"/>
</dbReference>
<feature type="region of interest" description="Disordered" evidence="1">
    <location>
        <begin position="43"/>
        <end position="69"/>
    </location>
</feature>
<name>A0ABQ9W8K0_SAGOE</name>
<keyword evidence="3" id="KW-1185">Reference proteome</keyword>
<sequence length="69" mass="6970">GLVTLSPTPGVPSFPSASGAWSWSRSPRPRGFFRSVFRVGSGGGGGTVERVPGTVANGGGRRAAASRLK</sequence>
<proteinExistence type="predicted"/>
<feature type="region of interest" description="Disordered" evidence="1">
    <location>
        <begin position="1"/>
        <end position="24"/>
    </location>
</feature>
<feature type="non-terminal residue" evidence="2">
    <location>
        <position position="69"/>
    </location>
</feature>
<dbReference type="Proteomes" id="UP001266305">
    <property type="component" value="Unassembled WGS sequence"/>
</dbReference>
<evidence type="ECO:0000313" key="2">
    <source>
        <dbReference type="EMBL" id="KAK2117143.1"/>
    </source>
</evidence>
<comment type="caution">
    <text evidence="2">The sequence shown here is derived from an EMBL/GenBank/DDBJ whole genome shotgun (WGS) entry which is preliminary data.</text>
</comment>
<gene>
    <name evidence="2" type="ORF">P7K49_004029</name>
</gene>
<accession>A0ABQ9W8K0</accession>
<evidence type="ECO:0000313" key="3">
    <source>
        <dbReference type="Proteomes" id="UP001266305"/>
    </source>
</evidence>
<organism evidence="2 3">
    <name type="scientific">Saguinus oedipus</name>
    <name type="common">Cotton-top tamarin</name>
    <name type="synonym">Oedipomidas oedipus</name>
    <dbReference type="NCBI Taxonomy" id="9490"/>
    <lineage>
        <taxon>Eukaryota</taxon>
        <taxon>Metazoa</taxon>
        <taxon>Chordata</taxon>
        <taxon>Craniata</taxon>
        <taxon>Vertebrata</taxon>
        <taxon>Euteleostomi</taxon>
        <taxon>Mammalia</taxon>
        <taxon>Eutheria</taxon>
        <taxon>Euarchontoglires</taxon>
        <taxon>Primates</taxon>
        <taxon>Haplorrhini</taxon>
        <taxon>Platyrrhini</taxon>
        <taxon>Cebidae</taxon>
        <taxon>Callitrichinae</taxon>
        <taxon>Saguinus</taxon>
    </lineage>
</organism>
<evidence type="ECO:0000256" key="1">
    <source>
        <dbReference type="SAM" id="MobiDB-lite"/>
    </source>
</evidence>
<feature type="non-terminal residue" evidence="2">
    <location>
        <position position="1"/>
    </location>
</feature>
<protein>
    <submittedName>
        <fullName evidence="2">Uncharacterized protein</fullName>
    </submittedName>
</protein>
<reference evidence="2 3" key="1">
    <citation type="submission" date="2023-05" db="EMBL/GenBank/DDBJ databases">
        <title>B98-5 Cell Line De Novo Hybrid Assembly: An Optical Mapping Approach.</title>
        <authorList>
            <person name="Kananen K."/>
            <person name="Auerbach J.A."/>
            <person name="Kautto E."/>
            <person name="Blachly J.S."/>
        </authorList>
    </citation>
    <scope>NUCLEOTIDE SEQUENCE [LARGE SCALE GENOMIC DNA]</scope>
    <source>
        <strain evidence="2">B95-8</strain>
        <tissue evidence="2">Cell line</tissue>
    </source>
</reference>